<gene>
    <name evidence="1" type="ORF">JYU34_003337</name>
</gene>
<protein>
    <submittedName>
        <fullName evidence="1">Uncharacterized protein</fullName>
    </submittedName>
</protein>
<sequence length="62" mass="7088">MDFLAKIDDRAVEFAAKYPSVKFTENTAQRGVINYRNRPLGLTDVSLHNSRVECTNETLDKK</sequence>
<organism evidence="1 2">
    <name type="scientific">Plutella xylostella</name>
    <name type="common">Diamondback moth</name>
    <name type="synonym">Plutella maculipennis</name>
    <dbReference type="NCBI Taxonomy" id="51655"/>
    <lineage>
        <taxon>Eukaryota</taxon>
        <taxon>Metazoa</taxon>
        <taxon>Ecdysozoa</taxon>
        <taxon>Arthropoda</taxon>
        <taxon>Hexapoda</taxon>
        <taxon>Insecta</taxon>
        <taxon>Pterygota</taxon>
        <taxon>Neoptera</taxon>
        <taxon>Endopterygota</taxon>
        <taxon>Lepidoptera</taxon>
        <taxon>Glossata</taxon>
        <taxon>Ditrysia</taxon>
        <taxon>Yponomeutoidea</taxon>
        <taxon>Plutellidae</taxon>
        <taxon>Plutella</taxon>
    </lineage>
</organism>
<evidence type="ECO:0000313" key="1">
    <source>
        <dbReference type="EMBL" id="KAG7310549.1"/>
    </source>
</evidence>
<feature type="non-terminal residue" evidence="1">
    <location>
        <position position="62"/>
    </location>
</feature>
<comment type="caution">
    <text evidence="1">The sequence shown here is derived from an EMBL/GenBank/DDBJ whole genome shotgun (WGS) entry which is preliminary data.</text>
</comment>
<dbReference type="Proteomes" id="UP000823941">
    <property type="component" value="Chromosome 5"/>
</dbReference>
<name>A0ABQ7QZS2_PLUXY</name>
<evidence type="ECO:0000313" key="2">
    <source>
        <dbReference type="Proteomes" id="UP000823941"/>
    </source>
</evidence>
<proteinExistence type="predicted"/>
<reference evidence="1 2" key="1">
    <citation type="submission" date="2021-06" db="EMBL/GenBank/DDBJ databases">
        <title>A haploid diamondback moth (Plutella xylostella L.) genome assembly resolves 31 chromosomes and identifies a diamide resistance mutation.</title>
        <authorList>
            <person name="Ward C.M."/>
            <person name="Perry K.D."/>
            <person name="Baker G."/>
            <person name="Powis K."/>
            <person name="Heckel D.G."/>
            <person name="Baxter S.W."/>
        </authorList>
    </citation>
    <scope>NUCLEOTIDE SEQUENCE [LARGE SCALE GENOMIC DNA]</scope>
    <source>
        <strain evidence="1 2">LV</strain>
        <tissue evidence="1">Single pupa</tissue>
    </source>
</reference>
<dbReference type="EMBL" id="JAHIBW010000005">
    <property type="protein sequence ID" value="KAG7310549.1"/>
    <property type="molecule type" value="Genomic_DNA"/>
</dbReference>
<keyword evidence="2" id="KW-1185">Reference proteome</keyword>
<accession>A0ABQ7QZS2</accession>